<accession>A0AA38ME40</accession>
<dbReference type="Proteomes" id="UP001168821">
    <property type="component" value="Unassembled WGS sequence"/>
</dbReference>
<gene>
    <name evidence="1" type="ORF">Zmor_012842</name>
</gene>
<name>A0AA38ME40_9CUCU</name>
<evidence type="ECO:0000313" key="2">
    <source>
        <dbReference type="Proteomes" id="UP001168821"/>
    </source>
</evidence>
<dbReference type="AlphaFoldDB" id="A0AA38ME40"/>
<dbReference type="EMBL" id="JALNTZ010000004">
    <property type="protein sequence ID" value="KAJ3653600.1"/>
    <property type="molecule type" value="Genomic_DNA"/>
</dbReference>
<comment type="caution">
    <text evidence="1">The sequence shown here is derived from an EMBL/GenBank/DDBJ whole genome shotgun (WGS) entry which is preliminary data.</text>
</comment>
<protein>
    <submittedName>
        <fullName evidence="1">Uncharacterized protein</fullName>
    </submittedName>
</protein>
<sequence length="101" mass="11585">MCSSIEHAHYINQYSHWVRTSYNEMTINTLLNVPTGLAVFCRRRIQATLRKIAEAALAPWRIPGPKHSTPGSFMLSRHIFTINKRATCMHFMPQFLPEAGD</sequence>
<reference evidence="1" key="1">
    <citation type="journal article" date="2023" name="G3 (Bethesda)">
        <title>Whole genome assemblies of Zophobas morio and Tenebrio molitor.</title>
        <authorList>
            <person name="Kaur S."/>
            <person name="Stinson S.A."/>
            <person name="diCenzo G.C."/>
        </authorList>
    </citation>
    <scope>NUCLEOTIDE SEQUENCE</scope>
    <source>
        <strain evidence="1">QUZm001</strain>
    </source>
</reference>
<evidence type="ECO:0000313" key="1">
    <source>
        <dbReference type="EMBL" id="KAJ3653600.1"/>
    </source>
</evidence>
<keyword evidence="2" id="KW-1185">Reference proteome</keyword>
<organism evidence="1 2">
    <name type="scientific">Zophobas morio</name>
    <dbReference type="NCBI Taxonomy" id="2755281"/>
    <lineage>
        <taxon>Eukaryota</taxon>
        <taxon>Metazoa</taxon>
        <taxon>Ecdysozoa</taxon>
        <taxon>Arthropoda</taxon>
        <taxon>Hexapoda</taxon>
        <taxon>Insecta</taxon>
        <taxon>Pterygota</taxon>
        <taxon>Neoptera</taxon>
        <taxon>Endopterygota</taxon>
        <taxon>Coleoptera</taxon>
        <taxon>Polyphaga</taxon>
        <taxon>Cucujiformia</taxon>
        <taxon>Tenebrionidae</taxon>
        <taxon>Zophobas</taxon>
    </lineage>
</organism>
<proteinExistence type="predicted"/>